<accession>A0A381DLG3</accession>
<feature type="domain" description="4Fe-4S ferredoxin-type" evidence="1">
    <location>
        <begin position="15"/>
        <end position="46"/>
    </location>
</feature>
<dbReference type="PROSITE" id="PS51379">
    <property type="entry name" value="4FE4S_FER_2"/>
    <property type="match status" value="3"/>
</dbReference>
<proteinExistence type="predicted"/>
<dbReference type="OrthoDB" id="9800445at2"/>
<reference evidence="2 3" key="1">
    <citation type="submission" date="2018-06" db="EMBL/GenBank/DDBJ databases">
        <authorList>
            <consortium name="Pathogen Informatics"/>
            <person name="Doyle S."/>
        </authorList>
    </citation>
    <scope>NUCLEOTIDE SEQUENCE [LARGE SCALE GENOMIC DNA]</scope>
    <source>
        <strain evidence="2 3">NCTC12475</strain>
    </source>
</reference>
<feature type="domain" description="4Fe-4S ferredoxin-type" evidence="1">
    <location>
        <begin position="48"/>
        <end position="77"/>
    </location>
</feature>
<dbReference type="STRING" id="32024.GCA_000788295_00800"/>
<dbReference type="RefSeq" id="WP_089182167.1">
    <property type="nucleotide sequence ID" value="NZ_CP043427.1"/>
</dbReference>
<dbReference type="Gene3D" id="3.30.70.20">
    <property type="match status" value="2"/>
</dbReference>
<sequence>MGVIFRLTGSKKPVNPPYFSGKFDCIGCNAPCVLACERNLLKFNETRVEFIVNDYGCNFCAKCADVCVNSVLSTENTKYINAFAKINVNSCLAWNDTVCYNCLDVCKYKAIEYFGVFRPVVHQNCIGCGECVGSCFVKSINLVAKKDL</sequence>
<evidence type="ECO:0000313" key="3">
    <source>
        <dbReference type="Proteomes" id="UP000254920"/>
    </source>
</evidence>
<dbReference type="Proteomes" id="UP000254920">
    <property type="component" value="Unassembled WGS sequence"/>
</dbReference>
<dbReference type="SUPFAM" id="SSF54862">
    <property type="entry name" value="4Fe-4S ferredoxins"/>
    <property type="match status" value="1"/>
</dbReference>
<feature type="domain" description="4Fe-4S ferredoxin-type" evidence="1">
    <location>
        <begin position="117"/>
        <end position="145"/>
    </location>
</feature>
<evidence type="ECO:0000313" key="2">
    <source>
        <dbReference type="EMBL" id="SUX11440.1"/>
    </source>
</evidence>
<keyword evidence="3" id="KW-1185">Reference proteome</keyword>
<gene>
    <name evidence="2" type="ORF">NCTC12475_01665</name>
</gene>
<dbReference type="GeneID" id="93090305"/>
<dbReference type="EMBL" id="UFVD01000001">
    <property type="protein sequence ID" value="SUX11440.1"/>
    <property type="molecule type" value="Genomic_DNA"/>
</dbReference>
<name>A0A381DLG3_9BACT</name>
<dbReference type="AlphaFoldDB" id="A0A381DLG3"/>
<organism evidence="2 3">
    <name type="scientific">Campylobacter sputorum subsp. sputorum</name>
    <dbReference type="NCBI Taxonomy" id="32024"/>
    <lineage>
        <taxon>Bacteria</taxon>
        <taxon>Pseudomonadati</taxon>
        <taxon>Campylobacterota</taxon>
        <taxon>Epsilonproteobacteria</taxon>
        <taxon>Campylobacterales</taxon>
        <taxon>Campylobacteraceae</taxon>
        <taxon>Campylobacter</taxon>
    </lineage>
</organism>
<protein>
    <submittedName>
        <fullName evidence="2">4Fe-4S ferredoxin, iron-sulfur binding</fullName>
    </submittedName>
</protein>
<evidence type="ECO:0000259" key="1">
    <source>
        <dbReference type="PROSITE" id="PS51379"/>
    </source>
</evidence>
<dbReference type="InterPro" id="IPR017896">
    <property type="entry name" value="4Fe4S_Fe-S-bd"/>
</dbReference>